<gene>
    <name evidence="11" type="ORF">T440DRAFT_401195</name>
</gene>
<dbReference type="CDD" id="cd00067">
    <property type="entry name" value="GAL4"/>
    <property type="match status" value="1"/>
</dbReference>
<organism evidence="11 12">
    <name type="scientific">Plenodomus tracheiphilus IPT5</name>
    <dbReference type="NCBI Taxonomy" id="1408161"/>
    <lineage>
        <taxon>Eukaryota</taxon>
        <taxon>Fungi</taxon>
        <taxon>Dikarya</taxon>
        <taxon>Ascomycota</taxon>
        <taxon>Pezizomycotina</taxon>
        <taxon>Dothideomycetes</taxon>
        <taxon>Pleosporomycetidae</taxon>
        <taxon>Pleosporales</taxon>
        <taxon>Pleosporineae</taxon>
        <taxon>Leptosphaeriaceae</taxon>
        <taxon>Plenodomus</taxon>
    </lineage>
</organism>
<keyword evidence="12" id="KW-1185">Reference proteome</keyword>
<evidence type="ECO:0000313" key="12">
    <source>
        <dbReference type="Proteomes" id="UP000799423"/>
    </source>
</evidence>
<comment type="subcellular location">
    <subcellularLocation>
        <location evidence="1">Nucleus</location>
    </subcellularLocation>
</comment>
<protein>
    <recommendedName>
        <fullName evidence="10">Zn(2)-C6 fungal-type domain-containing protein</fullName>
    </recommendedName>
</protein>
<keyword evidence="8" id="KW-0175">Coiled coil</keyword>
<keyword evidence="7" id="KW-0539">Nucleus</keyword>
<dbReference type="GO" id="GO:0000981">
    <property type="term" value="F:DNA-binding transcription factor activity, RNA polymerase II-specific"/>
    <property type="evidence" value="ECO:0007669"/>
    <property type="project" value="InterPro"/>
</dbReference>
<dbReference type="Pfam" id="PF04082">
    <property type="entry name" value="Fungal_trans"/>
    <property type="match status" value="1"/>
</dbReference>
<dbReference type="CDD" id="cd12148">
    <property type="entry name" value="fungal_TF_MHR"/>
    <property type="match status" value="1"/>
</dbReference>
<proteinExistence type="predicted"/>
<dbReference type="PANTHER" id="PTHR31845">
    <property type="entry name" value="FINGER DOMAIN PROTEIN, PUTATIVE-RELATED"/>
    <property type="match status" value="1"/>
</dbReference>
<dbReference type="Pfam" id="PF00172">
    <property type="entry name" value="Zn_clus"/>
    <property type="match status" value="1"/>
</dbReference>
<evidence type="ECO:0000256" key="3">
    <source>
        <dbReference type="ARBA" id="ARBA00022833"/>
    </source>
</evidence>
<dbReference type="SUPFAM" id="SSF57701">
    <property type="entry name" value="Zn2/Cys6 DNA-binding domain"/>
    <property type="match status" value="1"/>
</dbReference>
<dbReference type="Gene3D" id="4.10.240.10">
    <property type="entry name" value="Zn(2)-C6 fungal-type DNA-binding domain"/>
    <property type="match status" value="1"/>
</dbReference>
<accession>A0A6A7B2H6</accession>
<dbReference type="Proteomes" id="UP000799423">
    <property type="component" value="Unassembled WGS sequence"/>
</dbReference>
<dbReference type="SMART" id="SM00906">
    <property type="entry name" value="Fungal_trans"/>
    <property type="match status" value="1"/>
</dbReference>
<dbReference type="GO" id="GO:0001216">
    <property type="term" value="F:DNA-binding transcription activator activity"/>
    <property type="evidence" value="ECO:0007669"/>
    <property type="project" value="UniProtKB-ARBA"/>
</dbReference>
<dbReference type="InterPro" id="IPR001138">
    <property type="entry name" value="Zn2Cys6_DnaBD"/>
</dbReference>
<feature type="compositionally biased region" description="Polar residues" evidence="9">
    <location>
        <begin position="1"/>
        <end position="18"/>
    </location>
</feature>
<evidence type="ECO:0000256" key="9">
    <source>
        <dbReference type="SAM" id="MobiDB-lite"/>
    </source>
</evidence>
<dbReference type="SMART" id="SM00066">
    <property type="entry name" value="GAL4"/>
    <property type="match status" value="1"/>
</dbReference>
<evidence type="ECO:0000256" key="6">
    <source>
        <dbReference type="ARBA" id="ARBA00023163"/>
    </source>
</evidence>
<reference evidence="11" key="1">
    <citation type="submission" date="2020-01" db="EMBL/GenBank/DDBJ databases">
        <authorList>
            <consortium name="DOE Joint Genome Institute"/>
            <person name="Haridas S."/>
            <person name="Albert R."/>
            <person name="Binder M."/>
            <person name="Bloem J."/>
            <person name="Labutti K."/>
            <person name="Salamov A."/>
            <person name="Andreopoulos B."/>
            <person name="Baker S.E."/>
            <person name="Barry K."/>
            <person name="Bills G."/>
            <person name="Bluhm B.H."/>
            <person name="Cannon C."/>
            <person name="Castanera R."/>
            <person name="Culley D.E."/>
            <person name="Daum C."/>
            <person name="Ezra D."/>
            <person name="Gonzalez J.B."/>
            <person name="Henrissat B."/>
            <person name="Kuo A."/>
            <person name="Liang C."/>
            <person name="Lipzen A."/>
            <person name="Lutzoni F."/>
            <person name="Magnuson J."/>
            <person name="Mondo S."/>
            <person name="Nolan M."/>
            <person name="Ohm R."/>
            <person name="Pangilinan J."/>
            <person name="Park H.-J."/>
            <person name="Ramirez L."/>
            <person name="Alfaro M."/>
            <person name="Sun H."/>
            <person name="Tritt A."/>
            <person name="Yoshinaga Y."/>
            <person name="Zwiers L.-H."/>
            <person name="Turgeon B.G."/>
            <person name="Goodwin S.B."/>
            <person name="Spatafora J.W."/>
            <person name="Crous P.W."/>
            <person name="Grigoriev I.V."/>
        </authorList>
    </citation>
    <scope>NUCLEOTIDE SEQUENCE</scope>
    <source>
        <strain evidence="11">IPT5</strain>
    </source>
</reference>
<dbReference type="AlphaFoldDB" id="A0A6A7B2H6"/>
<evidence type="ECO:0000256" key="5">
    <source>
        <dbReference type="ARBA" id="ARBA00023125"/>
    </source>
</evidence>
<dbReference type="EMBL" id="MU006317">
    <property type="protein sequence ID" value="KAF2848539.1"/>
    <property type="molecule type" value="Genomic_DNA"/>
</dbReference>
<dbReference type="PANTHER" id="PTHR31845:SF21">
    <property type="entry name" value="REGULATORY PROTEIN LEU3"/>
    <property type="match status" value="1"/>
</dbReference>
<keyword evidence="2" id="KW-0479">Metal-binding</keyword>
<dbReference type="PROSITE" id="PS50048">
    <property type="entry name" value="ZN2_CY6_FUNGAL_2"/>
    <property type="match status" value="1"/>
</dbReference>
<feature type="region of interest" description="Disordered" evidence="9">
    <location>
        <begin position="1"/>
        <end position="54"/>
    </location>
</feature>
<keyword evidence="4" id="KW-0805">Transcription regulation</keyword>
<dbReference type="OrthoDB" id="2341546at2759"/>
<dbReference type="InterPro" id="IPR036864">
    <property type="entry name" value="Zn2-C6_fun-type_DNA-bd_sf"/>
</dbReference>
<evidence type="ECO:0000259" key="10">
    <source>
        <dbReference type="PROSITE" id="PS50048"/>
    </source>
</evidence>
<evidence type="ECO:0000256" key="1">
    <source>
        <dbReference type="ARBA" id="ARBA00004123"/>
    </source>
</evidence>
<keyword evidence="3" id="KW-0862">Zinc</keyword>
<dbReference type="GO" id="GO:0005634">
    <property type="term" value="C:nucleus"/>
    <property type="evidence" value="ECO:0007669"/>
    <property type="project" value="UniProtKB-SubCell"/>
</dbReference>
<dbReference type="GO" id="GO:0008270">
    <property type="term" value="F:zinc ion binding"/>
    <property type="evidence" value="ECO:0007669"/>
    <property type="project" value="InterPro"/>
</dbReference>
<evidence type="ECO:0000256" key="2">
    <source>
        <dbReference type="ARBA" id="ARBA00022723"/>
    </source>
</evidence>
<dbReference type="FunFam" id="4.10.240.10:FF:000003">
    <property type="entry name" value="C6 transcription factor (Leu3)"/>
    <property type="match status" value="1"/>
</dbReference>
<evidence type="ECO:0000256" key="8">
    <source>
        <dbReference type="SAM" id="Coils"/>
    </source>
</evidence>
<name>A0A6A7B2H6_9PLEO</name>
<dbReference type="PROSITE" id="PS00463">
    <property type="entry name" value="ZN2_CY6_FUNGAL_1"/>
    <property type="match status" value="1"/>
</dbReference>
<keyword evidence="6" id="KW-0804">Transcription</keyword>
<keyword evidence="5" id="KW-0238">DNA-binding</keyword>
<feature type="coiled-coil region" evidence="8">
    <location>
        <begin position="98"/>
        <end position="125"/>
    </location>
</feature>
<dbReference type="InterPro" id="IPR007219">
    <property type="entry name" value="XnlR_reg_dom"/>
</dbReference>
<evidence type="ECO:0000256" key="7">
    <source>
        <dbReference type="ARBA" id="ARBA00023242"/>
    </source>
</evidence>
<dbReference type="InterPro" id="IPR051089">
    <property type="entry name" value="prtT"/>
</dbReference>
<dbReference type="GO" id="GO:0006351">
    <property type="term" value="P:DNA-templated transcription"/>
    <property type="evidence" value="ECO:0007669"/>
    <property type="project" value="InterPro"/>
</dbReference>
<evidence type="ECO:0000256" key="4">
    <source>
        <dbReference type="ARBA" id="ARBA00023015"/>
    </source>
</evidence>
<feature type="domain" description="Zn(2)-C6 fungal-type" evidence="10">
    <location>
        <begin position="59"/>
        <end position="92"/>
    </location>
</feature>
<dbReference type="GO" id="GO:0000976">
    <property type="term" value="F:transcription cis-regulatory region binding"/>
    <property type="evidence" value="ECO:0007669"/>
    <property type="project" value="TreeGrafter"/>
</dbReference>
<sequence length="738" mass="83621">MLSISPTTPNGTQGNLQHPFSPASAHTRGFKRSASTDDEQDNDGDTRPSSRRNTAVKRACNECRQQKLKCNVQQDPFVSCARCQKQGLRCVIEPNFKRVGKRNRNAEMEKEMEYLRERLAIYEGQSTPNNQPVLNAPHAKSDAHMFTPGPMPKLEDDAFLQTQHQQVAATSLLDLRSGSPMFFTLGSGEVRLGHSEVNDLFAEYFQLYHPFLPFLDQVRSPDEYYSQDHKLLFWAVIAVAARRYGPRPSLLKDLAKPLSDLIWDSIRNQPNHHVVKALCLLCTWPLPAERTVTDPTFILCGAMMQVAMQIGLHQPTHPQDFSRTNVRLRQEDIHDRLRTWAVCNIVAQTVSTGNGQPSITLYDSTLDFKVDDEEHMRIIPPTLFVRLRQEMAASRINKLLYSANSHRFAEGAASSYMTLEADRLKEERVKEDRGSLDGVDNDLEELYHYAVALHLHLYSFFSPESRLERRDDLVALYFAATAYLERVFKLQRESKLPHVPHYVMQMALAAGFALLKLLNSDFATKLPADRGRQFVLQTVDALRKAKVWSNDLLDRFAEVLAQLWKESSRGRSLHSLSQSPSLSNSGMGTMFNHHNQQQIQRQQQGQRRDSTGMMDDPLGLIIRSRMSMSVVFDCAWRWREAQVSGAVEQLDAMVMNNPTNPDSSTHSTPPPGVVVENPAHTLPNFNPHLNTLSMPLQLPNGLASANSYEFFDSVSWMLETQTDWNTYGTGNFGNDFGT</sequence>
<evidence type="ECO:0000313" key="11">
    <source>
        <dbReference type="EMBL" id="KAF2848539.1"/>
    </source>
</evidence>